<evidence type="ECO:0000256" key="1">
    <source>
        <dbReference type="ARBA" id="ARBA00009080"/>
    </source>
</evidence>
<feature type="region of interest" description="Disordered" evidence="3">
    <location>
        <begin position="297"/>
        <end position="321"/>
    </location>
</feature>
<dbReference type="InterPro" id="IPR036291">
    <property type="entry name" value="NAD(P)-bd_dom_sf"/>
</dbReference>
<feature type="domain" description="6-phosphogluconate dehydrogenase NADP-binding" evidence="4">
    <location>
        <begin position="5"/>
        <end position="161"/>
    </location>
</feature>
<evidence type="ECO:0000313" key="7">
    <source>
        <dbReference type="Proteomes" id="UP000540568"/>
    </source>
</evidence>
<dbReference type="PANTHER" id="PTHR43580:SF2">
    <property type="entry name" value="CYTOKINE-LIKE NUCLEAR FACTOR N-PAC"/>
    <property type="match status" value="1"/>
</dbReference>
<gene>
    <name evidence="6" type="ORF">FHX71_004520</name>
</gene>
<dbReference type="Gene3D" id="3.40.50.720">
    <property type="entry name" value="NAD(P)-binding Rossmann-like Domain"/>
    <property type="match status" value="1"/>
</dbReference>
<comment type="similarity">
    <text evidence="1">Belongs to the HIBADH-related family.</text>
</comment>
<dbReference type="InterPro" id="IPR013328">
    <property type="entry name" value="6PGD_dom2"/>
</dbReference>
<dbReference type="InterPro" id="IPR006115">
    <property type="entry name" value="6PGDH_NADP-bd"/>
</dbReference>
<dbReference type="Proteomes" id="UP000540568">
    <property type="component" value="Unassembled WGS sequence"/>
</dbReference>
<name>A0A7W3JD23_9MICO</name>
<organism evidence="6 7">
    <name type="scientific">Promicromonospora sukumoe</name>
    <dbReference type="NCBI Taxonomy" id="88382"/>
    <lineage>
        <taxon>Bacteria</taxon>
        <taxon>Bacillati</taxon>
        <taxon>Actinomycetota</taxon>
        <taxon>Actinomycetes</taxon>
        <taxon>Micrococcales</taxon>
        <taxon>Promicromonosporaceae</taxon>
        <taxon>Promicromonospora</taxon>
    </lineage>
</organism>
<accession>A0A7W3JD23</accession>
<dbReference type="InterPro" id="IPR015815">
    <property type="entry name" value="HIBADH-related"/>
</dbReference>
<evidence type="ECO:0000313" key="6">
    <source>
        <dbReference type="EMBL" id="MBA8810544.1"/>
    </source>
</evidence>
<protein>
    <submittedName>
        <fullName evidence="6">3-hydroxyisobutyrate dehydrogenase-like beta-hydroxyacid dehydrogenase</fullName>
    </submittedName>
</protein>
<dbReference type="Pfam" id="PF03446">
    <property type="entry name" value="NAD_binding_2"/>
    <property type="match status" value="1"/>
</dbReference>
<dbReference type="GO" id="GO:0050661">
    <property type="term" value="F:NADP binding"/>
    <property type="evidence" value="ECO:0007669"/>
    <property type="project" value="InterPro"/>
</dbReference>
<proteinExistence type="inferred from homology"/>
<feature type="compositionally biased region" description="Low complexity" evidence="3">
    <location>
        <begin position="312"/>
        <end position="321"/>
    </location>
</feature>
<dbReference type="PIRSF" id="PIRSF000103">
    <property type="entry name" value="HIBADH"/>
    <property type="match status" value="1"/>
</dbReference>
<sequence>MSTPVTVLGLGPMGQAMVRTLLAAGHPVTVWNRTPSRAGEVVAAGARLADTPADAVAASDLVILSLTDYQAMYDILGETTAGAAPGEAAALAGRTLVNLSSDTPDRTREGAAWAARHGARFLTGGVMNPAPMVGTDAAYVYYSGPAELLEAHRDALATIGAPRYLGEDPGLAQLMYQANLDVFLTSLAALMHATALLETAGVTATASMPELLQTLNGTAEMLEVGENPAAQLEAGEHPGHLSTVTMMGATADHIVAASEAAGVDSGLPGAVRAYYTWARERGHGADNWTRIIDAMRPVSPGRSAVGDRDPSPRGSSPSRRG</sequence>
<dbReference type="GO" id="GO:0016491">
    <property type="term" value="F:oxidoreductase activity"/>
    <property type="evidence" value="ECO:0007669"/>
    <property type="project" value="UniProtKB-KW"/>
</dbReference>
<evidence type="ECO:0000256" key="3">
    <source>
        <dbReference type="SAM" id="MobiDB-lite"/>
    </source>
</evidence>
<dbReference type="PANTHER" id="PTHR43580">
    <property type="entry name" value="OXIDOREDUCTASE GLYR1-RELATED"/>
    <property type="match status" value="1"/>
</dbReference>
<evidence type="ECO:0000256" key="2">
    <source>
        <dbReference type="ARBA" id="ARBA00023002"/>
    </source>
</evidence>
<evidence type="ECO:0000259" key="5">
    <source>
        <dbReference type="Pfam" id="PF21761"/>
    </source>
</evidence>
<dbReference type="InterPro" id="IPR048666">
    <property type="entry name" value="RedAm-like_C"/>
</dbReference>
<dbReference type="SUPFAM" id="SSF51735">
    <property type="entry name" value="NAD(P)-binding Rossmann-fold domains"/>
    <property type="match status" value="1"/>
</dbReference>
<comment type="caution">
    <text evidence="6">The sequence shown here is derived from an EMBL/GenBank/DDBJ whole genome shotgun (WGS) entry which is preliminary data.</text>
</comment>
<dbReference type="Gene3D" id="1.10.1040.10">
    <property type="entry name" value="N-(1-d-carboxylethyl)-l-norvaline Dehydrogenase, domain 2"/>
    <property type="match status" value="1"/>
</dbReference>
<dbReference type="AlphaFoldDB" id="A0A7W3JD23"/>
<evidence type="ECO:0000259" key="4">
    <source>
        <dbReference type="Pfam" id="PF03446"/>
    </source>
</evidence>
<dbReference type="Pfam" id="PF21761">
    <property type="entry name" value="RedAm-like_C"/>
    <property type="match status" value="1"/>
</dbReference>
<feature type="domain" description="NADPH-dependent reductive aminase-like C-terminal" evidence="5">
    <location>
        <begin position="168"/>
        <end position="296"/>
    </location>
</feature>
<dbReference type="EMBL" id="JACGWV010000002">
    <property type="protein sequence ID" value="MBA8810544.1"/>
    <property type="molecule type" value="Genomic_DNA"/>
</dbReference>
<keyword evidence="2" id="KW-0560">Oxidoreductase</keyword>
<dbReference type="InterPro" id="IPR051265">
    <property type="entry name" value="HIBADH-related_NP60_sf"/>
</dbReference>
<reference evidence="6 7" key="1">
    <citation type="submission" date="2020-07" db="EMBL/GenBank/DDBJ databases">
        <title>Sequencing the genomes of 1000 actinobacteria strains.</title>
        <authorList>
            <person name="Klenk H.-P."/>
        </authorList>
    </citation>
    <scope>NUCLEOTIDE SEQUENCE [LARGE SCALE GENOMIC DNA]</scope>
    <source>
        <strain evidence="6 7">DSM 44121</strain>
    </source>
</reference>
<keyword evidence="7" id="KW-1185">Reference proteome</keyword>
<dbReference type="RefSeq" id="WP_182619631.1">
    <property type="nucleotide sequence ID" value="NZ_BAAATF010000015.1"/>
</dbReference>